<dbReference type="CDD" id="cd00821">
    <property type="entry name" value="PH"/>
    <property type="match status" value="1"/>
</dbReference>
<organism evidence="2 3">
    <name type="scientific">Pythium insidiosum</name>
    <name type="common">Pythiosis disease agent</name>
    <dbReference type="NCBI Taxonomy" id="114742"/>
    <lineage>
        <taxon>Eukaryota</taxon>
        <taxon>Sar</taxon>
        <taxon>Stramenopiles</taxon>
        <taxon>Oomycota</taxon>
        <taxon>Peronosporomycetes</taxon>
        <taxon>Pythiales</taxon>
        <taxon>Pythiaceae</taxon>
        <taxon>Pythium</taxon>
    </lineage>
</organism>
<keyword evidence="3" id="KW-1185">Reference proteome</keyword>
<evidence type="ECO:0000313" key="3">
    <source>
        <dbReference type="Proteomes" id="UP001209570"/>
    </source>
</evidence>
<dbReference type="InterPro" id="IPR011993">
    <property type="entry name" value="PH-like_dom_sf"/>
</dbReference>
<evidence type="ECO:0000259" key="1">
    <source>
        <dbReference type="PROSITE" id="PS50003"/>
    </source>
</evidence>
<dbReference type="Gene3D" id="2.30.29.30">
    <property type="entry name" value="Pleckstrin-homology domain (PH domain)/Phosphotyrosine-binding domain (PTB)"/>
    <property type="match status" value="1"/>
</dbReference>
<dbReference type="AlphaFoldDB" id="A0AAD5LAA4"/>
<accession>A0AAD5LAA4</accession>
<dbReference type="PROSITE" id="PS50003">
    <property type="entry name" value="PH_DOMAIN"/>
    <property type="match status" value="1"/>
</dbReference>
<gene>
    <name evidence="2" type="ORF">P43SY_003351</name>
</gene>
<proteinExistence type="predicted"/>
<sequence>MSTHAIASSRASIDVEVRGIMDYGVYGRVLFCGQLEKRRDGAVRAGWATRLFMLTPEALHYFRRTTDQELLGEERGILPLSAITSVRAMPEDDAPPSVVEPLIEHYYLEINTESRSFLMRVPVAEASTCESWSIAIEEQRKALRAEKEDQSEFALGMEALPSPSLLARHHEMCSQFELSPPRIAMVSVVSVSEREAKPSELVIKRKVTWGEVLDLGVVSQGGACVILMQDGGLGRIGTQALMGSWDGGQPCWIEITNTDLPTEIEVSATCKVLSQGPTAPTPRHHATPHALPKWVEWVDEGASIGFLLMCLFVHLLYGVDGFHWSHKCCLTLGAALAIITILNGSSKYVDDGVVVYIRRVHGIKLTCVFL</sequence>
<protein>
    <recommendedName>
        <fullName evidence="1">PH domain-containing protein</fullName>
    </recommendedName>
</protein>
<feature type="domain" description="PH" evidence="1">
    <location>
        <begin position="28"/>
        <end position="141"/>
    </location>
</feature>
<dbReference type="Proteomes" id="UP001209570">
    <property type="component" value="Unassembled WGS sequence"/>
</dbReference>
<reference evidence="2" key="1">
    <citation type="submission" date="2021-12" db="EMBL/GenBank/DDBJ databases">
        <title>Prjna785345.</title>
        <authorList>
            <person name="Rujirawat T."/>
            <person name="Krajaejun T."/>
        </authorList>
    </citation>
    <scope>NUCLEOTIDE SEQUENCE</scope>
    <source>
        <strain evidence="2">Pi057C3</strain>
    </source>
</reference>
<dbReference type="SMART" id="SM00233">
    <property type="entry name" value="PH"/>
    <property type="match status" value="1"/>
</dbReference>
<evidence type="ECO:0000313" key="2">
    <source>
        <dbReference type="EMBL" id="KAJ0392190.1"/>
    </source>
</evidence>
<dbReference type="SUPFAM" id="SSF50729">
    <property type="entry name" value="PH domain-like"/>
    <property type="match status" value="1"/>
</dbReference>
<dbReference type="EMBL" id="JAKCXM010000695">
    <property type="protein sequence ID" value="KAJ0392190.1"/>
    <property type="molecule type" value="Genomic_DNA"/>
</dbReference>
<name>A0AAD5LAA4_PYTIN</name>
<comment type="caution">
    <text evidence="2">The sequence shown here is derived from an EMBL/GenBank/DDBJ whole genome shotgun (WGS) entry which is preliminary data.</text>
</comment>
<dbReference type="InterPro" id="IPR001849">
    <property type="entry name" value="PH_domain"/>
</dbReference>